<reference evidence="2 3" key="1">
    <citation type="submission" date="2014-08" db="EMBL/GenBank/DDBJ databases">
        <authorList>
            <person name="Moulin Lionel"/>
        </authorList>
    </citation>
    <scope>NUCLEOTIDE SEQUENCE [LARGE SCALE GENOMIC DNA]</scope>
</reference>
<evidence type="ECO:0000313" key="2">
    <source>
        <dbReference type="EMBL" id="CDX14380.1"/>
    </source>
</evidence>
<name>A0A090DFB5_MESPL</name>
<evidence type="ECO:0000313" key="3">
    <source>
        <dbReference type="Proteomes" id="UP000046373"/>
    </source>
</evidence>
<organism evidence="2 3">
    <name type="scientific">Mesorhizobium plurifarium</name>
    <dbReference type="NCBI Taxonomy" id="69974"/>
    <lineage>
        <taxon>Bacteria</taxon>
        <taxon>Pseudomonadati</taxon>
        <taxon>Pseudomonadota</taxon>
        <taxon>Alphaproteobacteria</taxon>
        <taxon>Hyphomicrobiales</taxon>
        <taxon>Phyllobacteriaceae</taxon>
        <taxon>Mesorhizobium</taxon>
    </lineage>
</organism>
<proteinExistence type="predicted"/>
<dbReference type="Proteomes" id="UP000046373">
    <property type="component" value="Unassembled WGS sequence"/>
</dbReference>
<protein>
    <submittedName>
        <fullName evidence="2">Uncharacterized protein</fullName>
    </submittedName>
</protein>
<dbReference type="AlphaFoldDB" id="A0A090DFB5"/>
<dbReference type="EMBL" id="CCNB01000002">
    <property type="protein sequence ID" value="CDX14380.1"/>
    <property type="molecule type" value="Genomic_DNA"/>
</dbReference>
<evidence type="ECO:0000256" key="1">
    <source>
        <dbReference type="SAM" id="MobiDB-lite"/>
    </source>
</evidence>
<feature type="region of interest" description="Disordered" evidence="1">
    <location>
        <begin position="22"/>
        <end position="47"/>
    </location>
</feature>
<feature type="compositionally biased region" description="Basic and acidic residues" evidence="1">
    <location>
        <begin position="22"/>
        <end position="31"/>
    </location>
</feature>
<sequence length="355" mass="37869">MAFVVAWVSGKRLVTYRDRSGNELTKKDGSRSWRNNNPGNIARGSFSEAHGSIGDDGKFGIFPDEETGSAAIVALFTSNSYKNLSIRDAFYRYAPPADNNDTEAYIAAVTAAVGVPSSKIVGTLSSAELNKLAGAIKVHEGWTVGTQSGSALSPRAIKSATIGDLVEKLINLGSDAGSCQVIRQKASQAMVRIYGKPTLHNACACTLSLFLQSAGYPLAKIVYGAGALAQYLRQHGWQKVDVGNQQAGDVGVCRDDDKTTAGADHIFLVVKRADADQMLIADNQESFSPHPRFASGKGHKTPVDYFLRYSATSPLAGFVSKDSTEIDLDEVVTLDEDTDDLVPKFDEQGAPLANG</sequence>
<accession>A0A090DFB5</accession>
<gene>
    <name evidence="2" type="ORF">MPLDJ20_100073</name>
</gene>